<reference evidence="13" key="1">
    <citation type="journal article" date="2014" name="Int. J. Syst. Evol. Microbiol.">
        <title>Complete genome of a new Firmicutes species belonging to the dominant human colonic microbiota ('Ruminococcus bicirculans') reveals two chromosomes and a selective capacity to utilize plant glucans.</title>
        <authorList>
            <consortium name="NISC Comparative Sequencing Program"/>
            <person name="Wegmann U."/>
            <person name="Louis P."/>
            <person name="Goesmann A."/>
            <person name="Henrissat B."/>
            <person name="Duncan S.H."/>
            <person name="Flint H.J."/>
        </authorList>
    </citation>
    <scope>NUCLEOTIDE SEQUENCE</scope>
    <source>
        <strain evidence="13">NBRC 112440</strain>
    </source>
</reference>
<dbReference type="Pfam" id="PF09297">
    <property type="entry name" value="Zn_ribbon_NUD"/>
    <property type="match status" value="1"/>
</dbReference>
<dbReference type="PANTHER" id="PTHR42904">
    <property type="entry name" value="NUDIX HYDROLASE, NUDC SUBFAMILY"/>
    <property type="match status" value="1"/>
</dbReference>
<evidence type="ECO:0000256" key="10">
    <source>
        <dbReference type="SAM" id="MobiDB-lite"/>
    </source>
</evidence>
<dbReference type="Proteomes" id="UP001596297">
    <property type="component" value="Unassembled WGS sequence"/>
</dbReference>
<dbReference type="InterPro" id="IPR015376">
    <property type="entry name" value="Znr_NADH_PPase"/>
</dbReference>
<dbReference type="GO" id="GO:0016787">
    <property type="term" value="F:hydrolase activity"/>
    <property type="evidence" value="ECO:0007669"/>
    <property type="project" value="UniProtKB-KW"/>
</dbReference>
<dbReference type="SUPFAM" id="SSF55811">
    <property type="entry name" value="Nudix"/>
    <property type="match status" value="2"/>
</dbReference>
<dbReference type="EMBL" id="JBHSWD010000002">
    <property type="protein sequence ID" value="MFC6592897.1"/>
    <property type="molecule type" value="Genomic_DNA"/>
</dbReference>
<dbReference type="RefSeq" id="WP_380083739.1">
    <property type="nucleotide sequence ID" value="NZ_JBHSWD010000002.1"/>
</dbReference>
<dbReference type="InterPro" id="IPR000086">
    <property type="entry name" value="NUDIX_hydrolase_dom"/>
</dbReference>
<evidence type="ECO:0000313" key="13">
    <source>
        <dbReference type="EMBL" id="MFC6592897.1"/>
    </source>
</evidence>
<dbReference type="CDD" id="cd03429">
    <property type="entry name" value="NUDIX_NADH_pyrophosphatase_Nudt13"/>
    <property type="match status" value="1"/>
</dbReference>
<keyword evidence="14" id="KW-1185">Reference proteome</keyword>
<name>A0ABW1YET8_9DEIO</name>
<protein>
    <recommendedName>
        <fullName evidence="4">NAD(+) diphosphatase</fullName>
        <ecNumber evidence="4">3.6.1.22</ecNumber>
    </recommendedName>
</protein>
<evidence type="ECO:0000256" key="8">
    <source>
        <dbReference type="ARBA" id="ARBA00023027"/>
    </source>
</evidence>
<evidence type="ECO:0000256" key="7">
    <source>
        <dbReference type="ARBA" id="ARBA00022842"/>
    </source>
</evidence>
<comment type="catalytic activity">
    <reaction evidence="9">
        <text>a 5'-end NAD(+)-phospho-ribonucleoside in mRNA + H2O = a 5'-end phospho-adenosine-phospho-ribonucleoside in mRNA + beta-nicotinamide D-ribonucleotide + 2 H(+)</text>
        <dbReference type="Rhea" id="RHEA:60876"/>
        <dbReference type="Rhea" id="RHEA-COMP:15698"/>
        <dbReference type="Rhea" id="RHEA-COMP:15719"/>
        <dbReference type="ChEBI" id="CHEBI:14649"/>
        <dbReference type="ChEBI" id="CHEBI:15377"/>
        <dbReference type="ChEBI" id="CHEBI:15378"/>
        <dbReference type="ChEBI" id="CHEBI:144029"/>
        <dbReference type="ChEBI" id="CHEBI:144051"/>
    </reaction>
    <physiologicalReaction direction="left-to-right" evidence="9">
        <dbReference type="Rhea" id="RHEA:60877"/>
    </physiologicalReaction>
</comment>
<feature type="region of interest" description="Disordered" evidence="10">
    <location>
        <begin position="1"/>
        <end position="23"/>
    </location>
</feature>
<keyword evidence="5" id="KW-0479">Metal-binding</keyword>
<dbReference type="Pfam" id="PF09296">
    <property type="entry name" value="NUDIX-like"/>
    <property type="match status" value="1"/>
</dbReference>
<dbReference type="InterPro" id="IPR020084">
    <property type="entry name" value="NUDIX_hydrolase_CS"/>
</dbReference>
<dbReference type="PROSITE" id="PS51462">
    <property type="entry name" value="NUDIX"/>
    <property type="match status" value="1"/>
</dbReference>
<evidence type="ECO:0000256" key="9">
    <source>
        <dbReference type="ARBA" id="ARBA00023679"/>
    </source>
</evidence>
<comment type="cofactor">
    <cofactor evidence="2">
        <name>Zn(2+)</name>
        <dbReference type="ChEBI" id="CHEBI:29105"/>
    </cofactor>
</comment>
<dbReference type="Gene3D" id="3.90.79.20">
    <property type="match status" value="1"/>
</dbReference>
<dbReference type="InterPro" id="IPR050241">
    <property type="entry name" value="NAD-cap_RNA_hydrolase_NudC"/>
</dbReference>
<evidence type="ECO:0000256" key="4">
    <source>
        <dbReference type="ARBA" id="ARBA00012381"/>
    </source>
</evidence>
<comment type="caution">
    <text evidence="13">The sequence shown here is derived from an EMBL/GenBank/DDBJ whole genome shotgun (WGS) entry which is preliminary data.</text>
</comment>
<organism evidence="13 14">
    <name type="scientific">Deinococcus lacus</name>
    <dbReference type="NCBI Taxonomy" id="392561"/>
    <lineage>
        <taxon>Bacteria</taxon>
        <taxon>Thermotogati</taxon>
        <taxon>Deinococcota</taxon>
        <taxon>Deinococci</taxon>
        <taxon>Deinococcales</taxon>
        <taxon>Deinococcaceae</taxon>
        <taxon>Deinococcus</taxon>
    </lineage>
</organism>
<dbReference type="Gene3D" id="3.90.79.10">
    <property type="entry name" value="Nucleoside Triphosphate Pyrophosphohydrolase"/>
    <property type="match status" value="1"/>
</dbReference>
<evidence type="ECO:0000256" key="2">
    <source>
        <dbReference type="ARBA" id="ARBA00001947"/>
    </source>
</evidence>
<reference evidence="13" key="3">
    <citation type="submission" date="2024-09" db="EMBL/GenBank/DDBJ databases">
        <authorList>
            <person name="Sun Q."/>
            <person name="Mori K."/>
        </authorList>
    </citation>
    <scope>NUCLEOTIDE SEQUENCE</scope>
    <source>
        <strain evidence="13">NBRC 112440</strain>
    </source>
</reference>
<accession>A0ABW1YET8</accession>
<dbReference type="PROSITE" id="PS00893">
    <property type="entry name" value="NUDIX_BOX"/>
    <property type="match status" value="1"/>
</dbReference>
<dbReference type="EMBL" id="JBHSWD010000002">
    <property type="protein sequence ID" value="MFC6592620.1"/>
    <property type="molecule type" value="Genomic_DNA"/>
</dbReference>
<keyword evidence="7" id="KW-0460">Magnesium</keyword>
<dbReference type="InterPro" id="IPR015797">
    <property type="entry name" value="NUDIX_hydrolase-like_dom_sf"/>
</dbReference>
<feature type="domain" description="Nudix hydrolase" evidence="11">
    <location>
        <begin position="140"/>
        <end position="265"/>
    </location>
</feature>
<dbReference type="NCBIfam" id="NF001299">
    <property type="entry name" value="PRK00241.1"/>
    <property type="match status" value="1"/>
</dbReference>
<evidence type="ECO:0000256" key="5">
    <source>
        <dbReference type="ARBA" id="ARBA00022723"/>
    </source>
</evidence>
<dbReference type="Pfam" id="PF00293">
    <property type="entry name" value="NUDIX"/>
    <property type="match status" value="1"/>
</dbReference>
<evidence type="ECO:0000259" key="11">
    <source>
        <dbReference type="PROSITE" id="PS51462"/>
    </source>
</evidence>
<keyword evidence="8" id="KW-0520">NAD</keyword>
<evidence type="ECO:0000313" key="14">
    <source>
        <dbReference type="Proteomes" id="UP001596297"/>
    </source>
</evidence>
<proteinExistence type="inferred from homology"/>
<comment type="cofactor">
    <cofactor evidence="1">
        <name>Mg(2+)</name>
        <dbReference type="ChEBI" id="CHEBI:18420"/>
    </cofactor>
</comment>
<dbReference type="InterPro" id="IPR015375">
    <property type="entry name" value="NADH_PPase-like_N"/>
</dbReference>
<gene>
    <name evidence="13" type="primary">nudC</name>
    <name evidence="12" type="ORF">ACFP81_11875</name>
    <name evidence="13" type="ORF">ACFP81_13415</name>
</gene>
<sequence>MNLSLSRPPTFEPGHSPLSGPASGQVLLLDGSQLALTSRGEWPAWSPELPGSVFLGYDQGQGLYAARATGGPADPSDLTWHSLRALAQSDDPRAGLGGYAAQVLDFYETHRFCGRCGSELERLSHEIACRCGSCGLSVYPRVAPAVMVLVTRAGGQEVLLARGPRHKPGVYSALAGFTEPSESLEDCCRREVLEEVGVQINHLRYVLSQPWPFPHSLMIAFHAEYVGGDIVPQPGEIEEARWFSAGQLPSLPPSFSCSYQLIRAVLGGP</sequence>
<evidence type="ECO:0000256" key="6">
    <source>
        <dbReference type="ARBA" id="ARBA00022801"/>
    </source>
</evidence>
<dbReference type="InterPro" id="IPR049734">
    <property type="entry name" value="NudC-like_C"/>
</dbReference>
<evidence type="ECO:0000313" key="12">
    <source>
        <dbReference type="EMBL" id="MFC6592620.1"/>
    </source>
</evidence>
<keyword evidence="6 13" id="KW-0378">Hydrolase</keyword>
<evidence type="ECO:0000256" key="3">
    <source>
        <dbReference type="ARBA" id="ARBA00009595"/>
    </source>
</evidence>
<dbReference type="EC" id="3.6.1.22" evidence="4"/>
<comment type="similarity">
    <text evidence="3">Belongs to the Nudix hydrolase family. NudC subfamily.</text>
</comment>
<reference evidence="14" key="2">
    <citation type="journal article" date="2019" name="Int. J. Syst. Evol. Microbiol.">
        <title>The Global Catalogue of Microorganisms (GCM) 10K type strain sequencing project: providing services to taxonomists for standard genome sequencing and annotation.</title>
        <authorList>
            <consortium name="The Broad Institute Genomics Platform"/>
            <consortium name="The Broad Institute Genome Sequencing Center for Infectious Disease"/>
            <person name="Wu L."/>
            <person name="Ma J."/>
        </authorList>
    </citation>
    <scope>NUCLEOTIDE SEQUENCE [LARGE SCALE GENOMIC DNA]</scope>
    <source>
        <strain evidence="14">CGMCC 1.15772</strain>
    </source>
</reference>
<dbReference type="PANTHER" id="PTHR42904:SF6">
    <property type="entry name" value="NAD-CAPPED RNA HYDROLASE NUDT12"/>
    <property type="match status" value="1"/>
</dbReference>
<evidence type="ECO:0000256" key="1">
    <source>
        <dbReference type="ARBA" id="ARBA00001946"/>
    </source>
</evidence>